<keyword evidence="2" id="KW-0677">Repeat</keyword>
<feature type="compositionally biased region" description="Polar residues" evidence="3">
    <location>
        <begin position="147"/>
        <end position="156"/>
    </location>
</feature>
<feature type="region of interest" description="Disordered" evidence="3">
    <location>
        <begin position="120"/>
        <end position="177"/>
    </location>
</feature>
<reference evidence="4 5" key="1">
    <citation type="journal article" date="2018" name="Mol. Plant">
        <title>The genome of Artemisia annua provides insight into the evolution of Asteraceae family and artemisinin biosynthesis.</title>
        <authorList>
            <person name="Shen Q."/>
            <person name="Zhang L."/>
            <person name="Liao Z."/>
            <person name="Wang S."/>
            <person name="Yan T."/>
            <person name="Shi P."/>
            <person name="Liu M."/>
            <person name="Fu X."/>
            <person name="Pan Q."/>
            <person name="Wang Y."/>
            <person name="Lv Z."/>
            <person name="Lu X."/>
            <person name="Zhang F."/>
            <person name="Jiang W."/>
            <person name="Ma Y."/>
            <person name="Chen M."/>
            <person name="Hao X."/>
            <person name="Li L."/>
            <person name="Tang Y."/>
            <person name="Lv G."/>
            <person name="Zhou Y."/>
            <person name="Sun X."/>
            <person name="Brodelius P.E."/>
            <person name="Rose J.K.C."/>
            <person name="Tang K."/>
        </authorList>
    </citation>
    <scope>NUCLEOTIDE SEQUENCE [LARGE SCALE GENOMIC DNA]</scope>
    <source>
        <strain evidence="5">cv. Huhao1</strain>
        <tissue evidence="4">Leaf</tissue>
    </source>
</reference>
<name>A0A2U1M311_ARTAN</name>
<feature type="compositionally biased region" description="Gly residues" evidence="3">
    <location>
        <begin position="8"/>
        <end position="21"/>
    </location>
</feature>
<keyword evidence="4" id="KW-0378">Hydrolase</keyword>
<evidence type="ECO:0000256" key="1">
    <source>
        <dbReference type="ARBA" id="ARBA00022574"/>
    </source>
</evidence>
<dbReference type="EMBL" id="PKPP01006707">
    <property type="protein sequence ID" value="PWA55614.1"/>
    <property type="molecule type" value="Genomic_DNA"/>
</dbReference>
<gene>
    <name evidence="4" type="ORF">CTI12_AA378540</name>
</gene>
<feature type="compositionally biased region" description="Low complexity" evidence="3">
    <location>
        <begin position="167"/>
        <end position="177"/>
    </location>
</feature>
<evidence type="ECO:0000313" key="4">
    <source>
        <dbReference type="EMBL" id="PWA55614.1"/>
    </source>
</evidence>
<dbReference type="GO" id="GO:0008233">
    <property type="term" value="F:peptidase activity"/>
    <property type="evidence" value="ECO:0007669"/>
    <property type="project" value="UniProtKB-KW"/>
</dbReference>
<keyword evidence="5" id="KW-1185">Reference proteome</keyword>
<dbReference type="STRING" id="35608.A0A2U1M311"/>
<evidence type="ECO:0000256" key="3">
    <source>
        <dbReference type="SAM" id="MobiDB-lite"/>
    </source>
</evidence>
<feature type="compositionally biased region" description="Polar residues" evidence="3">
    <location>
        <begin position="120"/>
        <end position="129"/>
    </location>
</feature>
<protein>
    <submittedName>
        <fullName evidence="4">Apoptotic protease-activating factor 1</fullName>
    </submittedName>
</protein>
<organism evidence="4 5">
    <name type="scientific">Artemisia annua</name>
    <name type="common">Sweet wormwood</name>
    <dbReference type="NCBI Taxonomy" id="35608"/>
    <lineage>
        <taxon>Eukaryota</taxon>
        <taxon>Viridiplantae</taxon>
        <taxon>Streptophyta</taxon>
        <taxon>Embryophyta</taxon>
        <taxon>Tracheophyta</taxon>
        <taxon>Spermatophyta</taxon>
        <taxon>Magnoliopsida</taxon>
        <taxon>eudicotyledons</taxon>
        <taxon>Gunneridae</taxon>
        <taxon>Pentapetalae</taxon>
        <taxon>asterids</taxon>
        <taxon>campanulids</taxon>
        <taxon>Asterales</taxon>
        <taxon>Asteraceae</taxon>
        <taxon>Asteroideae</taxon>
        <taxon>Anthemideae</taxon>
        <taxon>Artemisiinae</taxon>
        <taxon>Artemisia</taxon>
    </lineage>
</organism>
<dbReference type="AlphaFoldDB" id="A0A2U1M311"/>
<dbReference type="PANTHER" id="PTHR14221:SF41">
    <property type="entry name" value="TRANSDUCIN_WD40 REPEAT-LIKE SUPERFAMILY PROTEIN"/>
    <property type="match status" value="1"/>
</dbReference>
<accession>A0A2U1M311</accession>
<dbReference type="GO" id="GO:0006508">
    <property type="term" value="P:proteolysis"/>
    <property type="evidence" value="ECO:0007669"/>
    <property type="project" value="UniProtKB-KW"/>
</dbReference>
<dbReference type="Proteomes" id="UP000245207">
    <property type="component" value="Unassembled WGS sequence"/>
</dbReference>
<dbReference type="InterPro" id="IPR040324">
    <property type="entry name" value="WDR44/Dgr2"/>
</dbReference>
<evidence type="ECO:0000256" key="2">
    <source>
        <dbReference type="ARBA" id="ARBA00022737"/>
    </source>
</evidence>
<evidence type="ECO:0000313" key="5">
    <source>
        <dbReference type="Proteomes" id="UP000245207"/>
    </source>
</evidence>
<feature type="region of interest" description="Disordered" evidence="3">
    <location>
        <begin position="1"/>
        <end position="21"/>
    </location>
</feature>
<dbReference type="OrthoDB" id="1932312at2759"/>
<sequence length="214" mass="22451">MLAEEGRVGTGVDGKGGGTVDGRGGGDMLVVRMVFVGGYRNTSSQFSAQYSADGNIKKQKVVVAKPKYVTTTSYEHFPYTDVTVAVPWSGSSKLQRLDNESKSKRDVKKSGPLALALNDNSLATKSSQLPPVPKKSTDKVINEDSEQPSNTDSSVGESGDGSLQPDGGNNAAISNNSNVPSTSWGLVIVTAGVRGEIRVYQNVGLPVKVGANLF</sequence>
<comment type="caution">
    <text evidence="4">The sequence shown here is derived from an EMBL/GenBank/DDBJ whole genome shotgun (WGS) entry which is preliminary data.</text>
</comment>
<proteinExistence type="predicted"/>
<dbReference type="PANTHER" id="PTHR14221">
    <property type="entry name" value="WD REPEAT DOMAIN 44"/>
    <property type="match status" value="1"/>
</dbReference>
<keyword evidence="1" id="KW-0853">WD repeat</keyword>
<keyword evidence="4" id="KW-0645">Protease</keyword>